<comment type="caution">
    <text evidence="3">The sequence shown here is derived from an EMBL/GenBank/DDBJ whole genome shotgun (WGS) entry which is preliminary data.</text>
</comment>
<feature type="transmembrane region" description="Helical" evidence="1">
    <location>
        <begin position="349"/>
        <end position="367"/>
    </location>
</feature>
<feature type="transmembrane region" description="Helical" evidence="1">
    <location>
        <begin position="265"/>
        <end position="281"/>
    </location>
</feature>
<feature type="transmembrane region" description="Helical" evidence="1">
    <location>
        <begin position="316"/>
        <end position="337"/>
    </location>
</feature>
<feature type="transmembrane region" description="Helical" evidence="1">
    <location>
        <begin position="38"/>
        <end position="57"/>
    </location>
</feature>
<keyword evidence="1" id="KW-1133">Transmembrane helix</keyword>
<reference evidence="3 4" key="1">
    <citation type="journal article" date="2016" name="Nat. Commun.">
        <title>Thousands of microbial genomes shed light on interconnected biogeochemical processes in an aquifer system.</title>
        <authorList>
            <person name="Anantharaman K."/>
            <person name="Brown C.T."/>
            <person name="Hug L.A."/>
            <person name="Sharon I."/>
            <person name="Castelle C.J."/>
            <person name="Probst A.J."/>
            <person name="Thomas B.C."/>
            <person name="Singh A."/>
            <person name="Wilkins M.J."/>
            <person name="Karaoz U."/>
            <person name="Brodie E.L."/>
            <person name="Williams K.H."/>
            <person name="Hubbard S.S."/>
            <person name="Banfield J.F."/>
        </authorList>
    </citation>
    <scope>NUCLEOTIDE SEQUENCE [LARGE SCALE GENOMIC DNA]</scope>
</reference>
<accession>A0A1F5I0H2</accession>
<dbReference type="Proteomes" id="UP000179227">
    <property type="component" value="Unassembled WGS sequence"/>
</dbReference>
<dbReference type="STRING" id="1797729.A3A60_04935"/>
<evidence type="ECO:0000256" key="2">
    <source>
        <dbReference type="SAM" id="SignalP"/>
    </source>
</evidence>
<feature type="transmembrane region" description="Helical" evidence="1">
    <location>
        <begin position="414"/>
        <end position="432"/>
    </location>
</feature>
<sequence length="472" mass="53078">MRKILVCAFFSLFLILPSPVSAHAFGQLYTLPIPVWLYLWGGGAAVLVSFILIGFFVGDRNKSLTYPEVEISRLVTVRFLTSKTFRFFLKITCLLIFALTILAGFLGPKTATDNFATLFVWIIFWLGLTYLAAVFGNLWNVVNPWKILAKAMEKNKSLKLDGIISYPQKLGYLPALIFYYIFIWLELISNGWGVKPVYLASIILIYSFLNFAGIILVGKKIWFKYFEFFSVFFALISKVSPIKITNGRIFLRPPFMGLLDEEAESFTLLLFIIFMLSSTAFDGFRSTIAFRKIDFLTSQIATGANSYQIIESVLLALSGIFFLALYLWAIVLVKTLIKTGFSFFNLARKFSYSLIPIALAYNIAHYYTLLLVQGQSIIPAVSDPLNLGWNLFNGNGFKVNVGIVNAAFVWNSQVAVIIIGHIAAVYIAHLIALKNFPSPKKAMLSQLPMLILMIAYTITGLWILSQPLTLGR</sequence>
<keyword evidence="1" id="KW-0472">Membrane</keyword>
<protein>
    <recommendedName>
        <fullName evidence="5">Fenitrothion hydrolase</fullName>
    </recommendedName>
</protein>
<feature type="transmembrane region" description="Helical" evidence="1">
    <location>
        <begin position="87"/>
        <end position="106"/>
    </location>
</feature>
<feature type="transmembrane region" description="Helical" evidence="1">
    <location>
        <begin position="118"/>
        <end position="142"/>
    </location>
</feature>
<dbReference type="EMBL" id="MFBS01000016">
    <property type="protein sequence ID" value="OGE09904.1"/>
    <property type="molecule type" value="Genomic_DNA"/>
</dbReference>
<keyword evidence="1" id="KW-0812">Transmembrane</keyword>
<proteinExistence type="predicted"/>
<organism evidence="3 4">
    <name type="scientific">Candidatus Curtissbacteria bacterium RIFCSPLOWO2_01_FULL_42_26</name>
    <dbReference type="NCBI Taxonomy" id="1797729"/>
    <lineage>
        <taxon>Bacteria</taxon>
        <taxon>Candidatus Curtissiibacteriota</taxon>
    </lineage>
</organism>
<keyword evidence="2" id="KW-0732">Signal</keyword>
<feature type="transmembrane region" description="Helical" evidence="1">
    <location>
        <begin position="444"/>
        <end position="464"/>
    </location>
</feature>
<evidence type="ECO:0008006" key="5">
    <source>
        <dbReference type="Google" id="ProtNLM"/>
    </source>
</evidence>
<evidence type="ECO:0000313" key="4">
    <source>
        <dbReference type="Proteomes" id="UP000179227"/>
    </source>
</evidence>
<feature type="transmembrane region" description="Helical" evidence="1">
    <location>
        <begin position="197"/>
        <end position="218"/>
    </location>
</feature>
<evidence type="ECO:0000256" key="1">
    <source>
        <dbReference type="SAM" id="Phobius"/>
    </source>
</evidence>
<feature type="signal peptide" evidence="2">
    <location>
        <begin position="1"/>
        <end position="22"/>
    </location>
</feature>
<name>A0A1F5I0H2_9BACT</name>
<dbReference type="AlphaFoldDB" id="A0A1F5I0H2"/>
<feature type="transmembrane region" description="Helical" evidence="1">
    <location>
        <begin position="163"/>
        <end position="185"/>
    </location>
</feature>
<gene>
    <name evidence="3" type="ORF">A3A60_04935</name>
</gene>
<evidence type="ECO:0000313" key="3">
    <source>
        <dbReference type="EMBL" id="OGE09904.1"/>
    </source>
</evidence>
<feature type="chain" id="PRO_5009518842" description="Fenitrothion hydrolase" evidence="2">
    <location>
        <begin position="23"/>
        <end position="472"/>
    </location>
</feature>